<dbReference type="CDD" id="cd00176">
    <property type="entry name" value="SPEC"/>
    <property type="match status" value="4"/>
</dbReference>
<dbReference type="CDD" id="cd21186">
    <property type="entry name" value="CH_DMD-like_rpt1"/>
    <property type="match status" value="1"/>
</dbReference>
<dbReference type="SUPFAM" id="SSF47576">
    <property type="entry name" value="Calponin-homology domain, CH-domain"/>
    <property type="match status" value="1"/>
</dbReference>
<dbReference type="PROSITE" id="PS00020">
    <property type="entry name" value="ACTININ_2"/>
    <property type="match status" value="1"/>
</dbReference>
<dbReference type="SUPFAM" id="SSF46966">
    <property type="entry name" value="Spectrin repeat"/>
    <property type="match status" value="8"/>
</dbReference>
<proteinExistence type="predicted"/>
<dbReference type="Pfam" id="PF00435">
    <property type="entry name" value="Spectrin"/>
    <property type="match status" value="6"/>
</dbReference>
<dbReference type="FunFam" id="1.10.418.10:FF:000032">
    <property type="entry name" value="utrophin isoform X1"/>
    <property type="match status" value="1"/>
</dbReference>
<protein>
    <submittedName>
        <fullName evidence="6">Dystrophin</fullName>
    </submittedName>
</protein>
<sequence length="2705" mass="307219">MEGVYIDEREDVQKKTFAKWINSQLAKRNLQPISDLFQDLQDGNHLLTLLEILTGKEYKREKGKMRVHHLNNVNKALQILEQNNVKLVNISSNDIVDGSTKLTLGLVWSIILHWQVHYHLKDLMSELQQTNLEKTLLAWCRQNTQNYPGVDIKNFSTSWSDGLAFNALVHRFHSELFQFPTVVKMHPNARLEHAFRLAQELHGIERLLDPEDVNTSQPDKKSIMMYVMCLFQSLPHSEMDANCLDFSIHSDNSSISSPVVETRSLDAFSAGMLGVPTSRPLSMATNVSVELSGYQRALEDVLTWLLEAEDRLTNASKVEGPLHEIKEQFHTHEQFLLELARHQSDVRSVLEEGTHIIHEGGLSRDEEDEVRIQMKLLNTRWEELRVKAMERQTKIHEVLMHKQQEELDSFRQWLTVTEDRISRMAKIGPTYADLVRQVEQHPLLCADLEKQEASVASLSEMVIVVDDNNPDSEGESHMEDQLTALNERWAHIQKWTQERWLRLKELNNSWADISGRCVLLQVWLDSKEKLLKGMEADPALEIGQVLERIKTLQTTRREMDGQQSALEYLQEETSQLDSKLSPGWTSEIQEKIETIQDKWEALSQIIEVQAQRICDSGFDFNLYGGTAEDRDRDKDSSAASEPKRRRTGTVKRVKFESALDQLVTFMERTENLLEQVASSIQNVSPELRQKLDDTSEEISIRQSDLQKLIRLGQELTIEMQADGADDMSVYNEQQKWMDAEQRLIQLSSKVQSACQAVQYHQDMATVVSELSAISGLLDGHRKWLEKIETSPKASSPSVLADQIRVKLKSMRSQDDRLARLKVVAQRISENDQTDRQLAADVIHLGEQWMLLQQRYVDHQTKLSGGGNIVVEKEDSADFAKQMKEPPPAIKVLMEWVNSTESSLLSDHVVLAELPVMELQLKRFQLLEEQLKHNEEEIEKLCSEVDAQDLLELSTHCSDIKAILHERQTKLKPYIETMLQFSEEVAGLTAWLQDVETFLKAEQQLPVGDLETLEAQLEQSNALQDDIETLERNVQNITVTLTKLKEHASESFGANLMSQHKALMDKWEKAVEGAKKHNSGLKAAHQKSQAVNKGIEDFSRWLTDLEKEVPKFGTASSSAELFQLKGKYQSLKQKVDDRTEAFRQLNEIGNDLMLSGEGPSVQELARRITQLNAKWSEVIDVIFEKHRVLQDASHQYGEFKALVAQEMDWLDKLEKRLRKSPKSAADAEEISEELDDLENYIRNHPDARLTRIQEIGEALENGGVMSEMVKAEVAAATNRWNLLSQQARDRTVLLEVSAAEAQESEGQILELQEWLTHVDALLTARLQNDIFADDLPDDQRLVDEFEIQSNTLKEMSAQVSAYENAGKLEAASRLKEQMQLLEKRFNEVQERFKLFQSSSSDLEPHLMRVLRELRGVEEATCLLDIASDDPEGIEGQLKHCTRFYCTLSDLKGEVEMILKKGREMVDESKATDPSMLNSKLDALKDLYNKLGLQIADSKAALENAQELSQSMHKDIPALNEWMDMVESELDEREALPMARRDMESERAFLKELLEEEVPQWETMRDRVKSAFKSFTDICDPVYLDVLRDRVREVTQRWDRVINRVQSTRTTVEGLEQSQVPDGTSPSVQYPPMGIGNPAFEDLDALGIKEETVNEEVQHNSTPLSVRKENGRDEDTFCLAKDSSLFSQVLNNSLTSSGARELCYHEPKEQKVQMVEVKALEILKSVVTAVEPMEVYPSSSCHQAPQTVEMVEIVEDTEESAPDTDSESPAIARKISPIPVHVKSFSEILLRGKGSKPAHSPRRDEFVKPIPVVEVKAEDTPPLCLEMTDRVKRMEETTVTAWRKKELNENVAHVSDQIEKDEPRVTLRKEVEVSKTYQLIGNFSKDPSSPKPKTPEEDNFESSLPGPSFQEGVRRGKRTGTRPEKGLMEQDSLEPRKRPKTESYKDVEEWDRDSFYGSDKETDDIVEFSDNDSMAAAVTSHTIIDTSEDDSSSSDDEDPAFYSRYATGKARLSDQGKVADANDSNMSGDFEKYVDEALRTPRVSAAVDSKSLDNDVIDFEIEAQQMLERMDRMLHIVRNINEKPDPTQRIEVLEKEIVGLASDAATLISRGDGLVLLVHTSDPERADLLKKTSQDRLRSKWSQVMSETEIQKTEAQRAEVTLREMNKLMRDVDLWLSSVKKKLQHANNDEEQLQALKAEVSQKEQMMRQLSELAAELDIQQANQTATEKLKPLTSRWDELLEELRRFQKNHKQDKEVNITNANISSEFVVKVNKIRETTSSVSRQLNAHPLGGRDYEAFPTQEEALKAVRGKLASIKPQVEKVESERDVVVRTACAPEVSGQVRRVVDKLREEWAQVNRAYAERHSRWLSAQEVWVNIQNESRLFSEWLETAESVISEWKNSDLPIEVAKAKQKDLEKQVTVKHRMMNALSSTCRDVTGRPGPEQDPQSRELAARVDELRRRWQAVLAELTAQRDRITARASASSTPTKDAARAAQEAAQAKAQACLDRVAYLLTSAPNPSDDTSLSVRLSMVKARDSELQKHRRDMDSLKRAAGAGAGAGAGSAGSLEEAMAKASAGLGEHRELLDSKLAGLRRFTSQLDAVIAWVMEVRTRISISRDLAEPDRARVIESIMQTSVRDRDVEVTDVLENYNNLEKECEAARQPVSVELQEKVRKLRDDWSYVKNRGEPAAAPSLEARRVEASAAGP</sequence>
<gene>
    <name evidence="6" type="ORF">KUF71_014013</name>
</gene>
<dbReference type="Gene3D" id="1.10.418.10">
    <property type="entry name" value="Calponin-like domain"/>
    <property type="match status" value="2"/>
</dbReference>
<dbReference type="Gene3D" id="1.20.58.60">
    <property type="match status" value="10"/>
</dbReference>
<reference evidence="6" key="1">
    <citation type="submission" date="2021-07" db="EMBL/GenBank/DDBJ databases">
        <authorList>
            <person name="Catto M.A."/>
            <person name="Jacobson A."/>
            <person name="Kennedy G."/>
            <person name="Labadie P."/>
            <person name="Hunt B.G."/>
            <person name="Srinivasan R."/>
        </authorList>
    </citation>
    <scope>NUCLEOTIDE SEQUENCE</scope>
    <source>
        <strain evidence="6">PL_HMW_Pooled</strain>
        <tissue evidence="6">Head</tissue>
    </source>
</reference>
<keyword evidence="1" id="KW-0677">Repeat</keyword>
<dbReference type="Proteomes" id="UP001219518">
    <property type="component" value="Unassembled WGS sequence"/>
</dbReference>
<feature type="coiled-coil region" evidence="3">
    <location>
        <begin position="1009"/>
        <end position="1046"/>
    </location>
</feature>
<dbReference type="GO" id="GO:0005737">
    <property type="term" value="C:cytoplasm"/>
    <property type="evidence" value="ECO:0007669"/>
    <property type="project" value="UniProtKB-ARBA"/>
</dbReference>
<feature type="compositionally biased region" description="Basic and acidic residues" evidence="4">
    <location>
        <begin position="1919"/>
        <end position="1944"/>
    </location>
</feature>
<dbReference type="InterPro" id="IPR001589">
    <property type="entry name" value="Actinin_actin-bd_CS"/>
</dbReference>
<feature type="domain" description="Calponin-homology (CH)" evidence="5">
    <location>
        <begin position="11"/>
        <end position="115"/>
    </location>
</feature>
<feature type="coiled-coil region" evidence="3">
    <location>
        <begin position="1363"/>
        <end position="1390"/>
    </location>
</feature>
<keyword evidence="2" id="KW-0009">Actin-binding</keyword>
<reference evidence="6" key="2">
    <citation type="journal article" date="2023" name="BMC Genomics">
        <title>Pest status, molecular evolution, and epigenetic factors derived from the genome assembly of Frankliniella fusca, a thysanopteran phytovirus vector.</title>
        <authorList>
            <person name="Catto M.A."/>
            <person name="Labadie P.E."/>
            <person name="Jacobson A.L."/>
            <person name="Kennedy G.G."/>
            <person name="Srinivasan R."/>
            <person name="Hunt B.G."/>
        </authorList>
    </citation>
    <scope>NUCLEOTIDE SEQUENCE</scope>
    <source>
        <strain evidence="6">PL_HMW_Pooled</strain>
    </source>
</reference>
<dbReference type="GO" id="GO:0003779">
    <property type="term" value="F:actin binding"/>
    <property type="evidence" value="ECO:0007669"/>
    <property type="project" value="UniProtKB-KW"/>
</dbReference>
<organism evidence="6 7">
    <name type="scientific">Frankliniella fusca</name>
    <dbReference type="NCBI Taxonomy" id="407009"/>
    <lineage>
        <taxon>Eukaryota</taxon>
        <taxon>Metazoa</taxon>
        <taxon>Ecdysozoa</taxon>
        <taxon>Arthropoda</taxon>
        <taxon>Hexapoda</taxon>
        <taxon>Insecta</taxon>
        <taxon>Pterygota</taxon>
        <taxon>Neoptera</taxon>
        <taxon>Paraneoptera</taxon>
        <taxon>Thysanoptera</taxon>
        <taxon>Terebrantia</taxon>
        <taxon>Thripoidea</taxon>
        <taxon>Thripidae</taxon>
        <taxon>Frankliniella</taxon>
    </lineage>
</organism>
<dbReference type="EMBL" id="JAHWGI010001240">
    <property type="protein sequence ID" value="KAK3925764.1"/>
    <property type="molecule type" value="Genomic_DNA"/>
</dbReference>
<dbReference type="InterPro" id="IPR001715">
    <property type="entry name" value="CH_dom"/>
</dbReference>
<keyword evidence="7" id="KW-1185">Reference proteome</keyword>
<evidence type="ECO:0000256" key="3">
    <source>
        <dbReference type="SAM" id="Coils"/>
    </source>
</evidence>
<dbReference type="InterPro" id="IPR036872">
    <property type="entry name" value="CH_dom_sf"/>
</dbReference>
<feature type="compositionally biased region" description="Basic and acidic residues" evidence="4">
    <location>
        <begin position="627"/>
        <end position="636"/>
    </location>
</feature>
<comment type="caution">
    <text evidence="6">The sequence shown here is derived from an EMBL/GenBank/DDBJ whole genome shotgun (WGS) entry which is preliminary data.</text>
</comment>
<dbReference type="SMART" id="SM00033">
    <property type="entry name" value="CH"/>
    <property type="match status" value="2"/>
</dbReference>
<name>A0AAE1HQQ9_9NEOP</name>
<dbReference type="FunFam" id="1.20.58.60:FF:000075">
    <property type="entry name" value="utrophin isoform X1"/>
    <property type="match status" value="1"/>
</dbReference>
<feature type="region of interest" description="Disordered" evidence="4">
    <location>
        <begin position="1876"/>
        <end position="1944"/>
    </location>
</feature>
<feature type="non-terminal residue" evidence="6">
    <location>
        <position position="1"/>
    </location>
</feature>
<evidence type="ECO:0000313" key="6">
    <source>
        <dbReference type="EMBL" id="KAK3925764.1"/>
    </source>
</evidence>
<dbReference type="SMART" id="SM00150">
    <property type="entry name" value="SPEC"/>
    <property type="match status" value="11"/>
</dbReference>
<accession>A0AAE1HQQ9</accession>
<keyword evidence="3" id="KW-0175">Coiled coil</keyword>
<evidence type="ECO:0000256" key="4">
    <source>
        <dbReference type="SAM" id="MobiDB-lite"/>
    </source>
</evidence>
<dbReference type="InterPro" id="IPR018159">
    <property type="entry name" value="Spectrin/alpha-actinin"/>
</dbReference>
<feature type="region of interest" description="Disordered" evidence="4">
    <location>
        <begin position="624"/>
        <end position="647"/>
    </location>
</feature>
<feature type="domain" description="Calponin-homology (CH)" evidence="5">
    <location>
        <begin position="130"/>
        <end position="235"/>
    </location>
</feature>
<evidence type="ECO:0000256" key="2">
    <source>
        <dbReference type="ARBA" id="ARBA00023203"/>
    </source>
</evidence>
<evidence type="ECO:0000313" key="7">
    <source>
        <dbReference type="Proteomes" id="UP001219518"/>
    </source>
</evidence>
<feature type="coiled-coil region" evidence="3">
    <location>
        <begin position="2174"/>
        <end position="2221"/>
    </location>
</feature>
<dbReference type="Pfam" id="PF00307">
    <property type="entry name" value="CH"/>
    <property type="match status" value="2"/>
</dbReference>
<dbReference type="InterPro" id="IPR002017">
    <property type="entry name" value="Spectrin_repeat"/>
</dbReference>
<dbReference type="PANTHER" id="PTHR11915">
    <property type="entry name" value="SPECTRIN/FILAMIN RELATED CYTOSKELETAL PROTEIN"/>
    <property type="match status" value="1"/>
</dbReference>
<feature type="coiled-coil region" evidence="3">
    <location>
        <begin position="916"/>
        <end position="943"/>
    </location>
</feature>
<evidence type="ECO:0000259" key="5">
    <source>
        <dbReference type="PROSITE" id="PS50021"/>
    </source>
</evidence>
<dbReference type="PROSITE" id="PS50021">
    <property type="entry name" value="CH"/>
    <property type="match status" value="2"/>
</dbReference>
<evidence type="ECO:0000256" key="1">
    <source>
        <dbReference type="ARBA" id="ARBA00022737"/>
    </source>
</evidence>